<keyword evidence="6 10" id="KW-0010">Activator</keyword>
<dbReference type="GO" id="GO:0003713">
    <property type="term" value="F:transcription coactivator activity"/>
    <property type="evidence" value="ECO:0007669"/>
    <property type="project" value="TreeGrafter"/>
</dbReference>
<dbReference type="Pfam" id="PF11597">
    <property type="entry name" value="Med13_N"/>
    <property type="match status" value="1"/>
</dbReference>
<sequence>MTIIEAELSLRVKHPKILCVHYNRELWVFAIEPDEVPLVPDVEYGLSASDVKRFEFKSMSRAGNGTPSNIMTLLSVTFLRALKKLIIVQLADKGEIEPFANGGLLLNKSQMGRLLLVSPKLGYGGEIFVNLASREHNFKKLSTLDMFDPSVHGKYAIYLAPSGIRVYLTQATIKDSLTVMPSNSDTVAKMLKIYHGVTIDERNTTWINVIPNLSHINGITSVISKYLDPINNTKYLAWPLDLCYTQCSTSITIKTSSSSSPTASNETTPNSIFDHNVDSHITDMDEEDPLSLIDDFVQLKATATAKTPASTTMNTPMTHSTSINNMHNNGDFPGMSVNRYGSGLGTGYNGITPQSARDPMLHTNVNTVNTLNSPLNILRSSPAGLLPNGVTPLVDGIELAGLGGIADDVGQNQSQNQDQQGNELAQNWDDLDAELFGDVDDDFDLFGEENPTEKKTTDIQTNTGAGIDESVLDDDDDLLQADLESELELLTAHITGAPTDEQQHQQQQLAHPIEHEFDIPLNEITINTDNNNKPQFLSANHQPLSSVTPYNDPGAPLPAITPYSNQVHVSGINQPQQRKGSIFSPLNFNPIIKSGVDDKYANGGKFFVQLNSGSGGHGSGSGSGSISGSDGLKFRSEGGTPMTGSSLLNATNENAIISDTESEEEDDEDEDEYEEDNDSHYEATSNTATAVQDPMDIPLASTQQSPMFISGTGNELKSMELSMSPRLTADLEPDSKRRKLTSPSPQPLSATGVSSPSLPPIGTSSTQSNVPNVIPFLLRPVTIHSIPSKFYRFPTNTDKAKKPIITGSRLPELINQLAWTSTNLINEQLSFKKSSSETFSDVYPDSVKRAIAQIFPNFNECNIAEMAEIEGEVDSDDTFNLTELFSSGSSESHNKDHSGNPLSSDDPTNSSVNATNTTNNNTAMLPFKGHDAYGAELKPGLDGSQVTLDSILEEDQPRNADYHKSCWILPEPKMIVKRLSQEISVNSTALKLWSLLGFGPLHGVKNSQVIVVCPNVGNIPEMSSEFIQGVVEVYKQVQLGTLESLQVVNRSKGNSKTFFGVLSYDLDVVNWEERVKDIQFKSSGKDVLILFADFERSVSSVANIITMYDQLSKAVTKAQIKNGHFPVNLSLKIIPGSYITTNGVPSMLSMAKLTNICLSLYNNNIGDMTQESAKLATSLPSKINFQLTSKAVAESLLHEDIFIHLSYERSIDKEWLVASWCDNLCTVRKVRAWNCNSVGLDQTMNEMWTLTNEISSQLGSCCKKYLVLTRLDGVIPDDELSQWKRLSKSRDLSLIIVSVDVNPKLRVRVKDAKYPLNKIFNQSPSNVYNAKKNLLDGDKSDLLLASYGIPTVDSSTGLTPSSMFTPQPMVFANSPDLFTSQGTLRGGLSSLQHSSMTTHSMALDTTTTSTTAAVTSSSASPPEASTAIIDVSSVTYALILHTPSCLSNSPNRLSIKTGYLLSPLAGSNNIISTFEIQLLTCPNMFSSADDLMKVLMAQWRRFQSVGDAVYGVNMDSNDELADQDGSGDDESGVIPWNVKVVRRCIQTLVHLGYSRDDDEVDVEGL</sequence>
<feature type="compositionally biased region" description="Polar residues" evidence="11">
    <location>
        <begin position="741"/>
        <end position="769"/>
    </location>
</feature>
<dbReference type="Pfam" id="PF06333">
    <property type="entry name" value="Med13_C"/>
    <property type="match status" value="1"/>
</dbReference>
<feature type="region of interest" description="Disordered" evidence="11">
    <location>
        <begin position="882"/>
        <end position="926"/>
    </location>
</feature>
<accession>A0A9P8Q1N4</accession>
<feature type="compositionally biased region" description="Acidic residues" evidence="11">
    <location>
        <begin position="660"/>
        <end position="677"/>
    </location>
</feature>
<protein>
    <recommendedName>
        <fullName evidence="3 10">Mediator of RNA polymerase II transcription subunit 13</fullName>
    </recommendedName>
    <alternativeName>
        <fullName evidence="9 10">Mediator complex subunit 13</fullName>
    </alternativeName>
</protein>
<comment type="caution">
    <text evidence="14">The sequence shown here is derived from an EMBL/GenBank/DDBJ whole genome shotgun (WGS) entry which is preliminary data.</text>
</comment>
<evidence type="ECO:0000256" key="11">
    <source>
        <dbReference type="SAM" id="MobiDB-lite"/>
    </source>
</evidence>
<keyword evidence="8 10" id="KW-0539">Nucleus</keyword>
<keyword evidence="5 10" id="KW-0805">Transcription regulation</keyword>
<evidence type="ECO:0000256" key="2">
    <source>
        <dbReference type="ARBA" id="ARBA00009354"/>
    </source>
</evidence>
<evidence type="ECO:0000313" key="15">
    <source>
        <dbReference type="Proteomes" id="UP000774326"/>
    </source>
</evidence>
<feature type="region of interest" description="Disordered" evidence="11">
    <location>
        <begin position="613"/>
        <end position="681"/>
    </location>
</feature>
<feature type="compositionally biased region" description="Polar residues" evidence="11">
    <location>
        <begin position="882"/>
        <end position="891"/>
    </location>
</feature>
<dbReference type="PANTHER" id="PTHR48249">
    <property type="entry name" value="MEDIATOR OF RNA POLYMERASE II TRANSCRIPTION SUBUNIT 13"/>
    <property type="match status" value="1"/>
</dbReference>
<dbReference type="Proteomes" id="UP000774326">
    <property type="component" value="Unassembled WGS sequence"/>
</dbReference>
<dbReference type="EMBL" id="JAEUBG010004582">
    <property type="protein sequence ID" value="KAH3681119.1"/>
    <property type="molecule type" value="Genomic_DNA"/>
</dbReference>
<feature type="domain" description="Mediator complex subunit Med13 C-terminal" evidence="12">
    <location>
        <begin position="1174"/>
        <end position="1501"/>
    </location>
</feature>
<dbReference type="GO" id="GO:0045944">
    <property type="term" value="P:positive regulation of transcription by RNA polymerase II"/>
    <property type="evidence" value="ECO:0007669"/>
    <property type="project" value="TreeGrafter"/>
</dbReference>
<dbReference type="InterPro" id="IPR009401">
    <property type="entry name" value="Med13_C"/>
</dbReference>
<evidence type="ECO:0000256" key="3">
    <source>
        <dbReference type="ARBA" id="ARBA00019618"/>
    </source>
</evidence>
<evidence type="ECO:0000256" key="8">
    <source>
        <dbReference type="ARBA" id="ARBA00023242"/>
    </source>
</evidence>
<gene>
    <name evidence="14" type="ORF">WICPIJ_007924</name>
</gene>
<feature type="region of interest" description="Disordered" evidence="11">
    <location>
        <begin position="727"/>
        <end position="769"/>
    </location>
</feature>
<dbReference type="OrthoDB" id="103819at2759"/>
<dbReference type="InterPro" id="IPR051139">
    <property type="entry name" value="Mediator_complx_sub13"/>
</dbReference>
<evidence type="ECO:0000256" key="9">
    <source>
        <dbReference type="ARBA" id="ARBA00032008"/>
    </source>
</evidence>
<dbReference type="InterPro" id="IPR021643">
    <property type="entry name" value="Mediator_Med13_N"/>
</dbReference>
<feature type="compositionally biased region" description="Gly residues" evidence="11">
    <location>
        <begin position="613"/>
        <end position="625"/>
    </location>
</feature>
<organism evidence="14 15">
    <name type="scientific">Wickerhamomyces pijperi</name>
    <name type="common">Yeast</name>
    <name type="synonym">Pichia pijperi</name>
    <dbReference type="NCBI Taxonomy" id="599730"/>
    <lineage>
        <taxon>Eukaryota</taxon>
        <taxon>Fungi</taxon>
        <taxon>Dikarya</taxon>
        <taxon>Ascomycota</taxon>
        <taxon>Saccharomycotina</taxon>
        <taxon>Saccharomycetes</taxon>
        <taxon>Phaffomycetales</taxon>
        <taxon>Wickerhamomycetaceae</taxon>
        <taxon>Wickerhamomyces</taxon>
    </lineage>
</organism>
<evidence type="ECO:0000256" key="4">
    <source>
        <dbReference type="ARBA" id="ARBA00022491"/>
    </source>
</evidence>
<evidence type="ECO:0000259" key="12">
    <source>
        <dbReference type="Pfam" id="PF06333"/>
    </source>
</evidence>
<comment type="subcellular location">
    <subcellularLocation>
        <location evidence="1 10">Nucleus</location>
    </subcellularLocation>
</comment>
<proteinExistence type="inferred from homology"/>
<evidence type="ECO:0000256" key="7">
    <source>
        <dbReference type="ARBA" id="ARBA00023163"/>
    </source>
</evidence>
<keyword evidence="4 10" id="KW-0678">Repressor</keyword>
<feature type="compositionally biased region" description="Polar residues" evidence="11">
    <location>
        <begin position="642"/>
        <end position="657"/>
    </location>
</feature>
<evidence type="ECO:0000313" key="14">
    <source>
        <dbReference type="EMBL" id="KAH3681119.1"/>
    </source>
</evidence>
<reference evidence="14" key="2">
    <citation type="submission" date="2021-01" db="EMBL/GenBank/DDBJ databases">
        <authorList>
            <person name="Schikora-Tamarit M.A."/>
        </authorList>
    </citation>
    <scope>NUCLEOTIDE SEQUENCE</scope>
    <source>
        <strain evidence="14">CBS2887</strain>
    </source>
</reference>
<dbReference type="GO" id="GO:0016592">
    <property type="term" value="C:mediator complex"/>
    <property type="evidence" value="ECO:0007669"/>
    <property type="project" value="InterPro"/>
</dbReference>
<evidence type="ECO:0000256" key="5">
    <source>
        <dbReference type="ARBA" id="ARBA00023015"/>
    </source>
</evidence>
<comment type="similarity">
    <text evidence="2 10">Belongs to the Mediator complex subunit 13 family.</text>
</comment>
<reference evidence="14" key="1">
    <citation type="journal article" date="2021" name="Open Biol.">
        <title>Shared evolutionary footprints suggest mitochondrial oxidative damage underlies multiple complex I losses in fungi.</title>
        <authorList>
            <person name="Schikora-Tamarit M.A."/>
            <person name="Marcet-Houben M."/>
            <person name="Nosek J."/>
            <person name="Gabaldon T."/>
        </authorList>
    </citation>
    <scope>NUCLEOTIDE SEQUENCE</scope>
    <source>
        <strain evidence="14">CBS2887</strain>
    </source>
</reference>
<feature type="compositionally biased region" description="Low complexity" evidence="11">
    <location>
        <begin position="908"/>
        <end position="923"/>
    </location>
</feature>
<evidence type="ECO:0000256" key="10">
    <source>
        <dbReference type="RuleBase" id="RU364134"/>
    </source>
</evidence>
<evidence type="ECO:0000259" key="13">
    <source>
        <dbReference type="Pfam" id="PF11597"/>
    </source>
</evidence>
<keyword evidence="15" id="KW-1185">Reference proteome</keyword>
<evidence type="ECO:0000256" key="6">
    <source>
        <dbReference type="ARBA" id="ARBA00023159"/>
    </source>
</evidence>
<name>A0A9P8Q1N4_WICPI</name>
<comment type="function">
    <text evidence="10">Component of the SRB8-11 complex. The SRB8-11 complex is a regulatory module of the Mediator complex which is itself involved in regulation of basal and activated RNA polymerase II-dependent transcription. The SRB8-11 complex may be involved in the transcriptional repression of a subset of genes regulated by Mediator. It may inhibit the association of the Mediator complex with RNA polymerase II to form the holoenzyme complex.</text>
</comment>
<keyword evidence="7 10" id="KW-0804">Transcription</keyword>
<evidence type="ECO:0000256" key="1">
    <source>
        <dbReference type="ARBA" id="ARBA00004123"/>
    </source>
</evidence>
<dbReference type="PANTHER" id="PTHR48249:SF3">
    <property type="entry name" value="MEDIATOR OF RNA POLYMERASE II TRANSCRIPTION SUBUNIT 13"/>
    <property type="match status" value="1"/>
</dbReference>
<feature type="domain" description="Mediator complex subunit Med13 N-terminal" evidence="13">
    <location>
        <begin position="5"/>
        <end position="246"/>
    </location>
</feature>
<comment type="subunit">
    <text evidence="10">Component of the SRB8-11 complex, which itself associates with the Mediator complex.</text>
</comment>